<protein>
    <submittedName>
        <fullName evidence="3">ATP-binding protein</fullName>
    </submittedName>
</protein>
<keyword evidence="4" id="KW-1185">Reference proteome</keyword>
<keyword evidence="3" id="KW-0547">Nucleotide-binding</keyword>
<sequence>MRNGSVCSGEVLKKIRGFYRSNDIIKVITGVLRCGKSTLMKMVADELKAQGVPVERILYLDLDQRKYRKIKTADQLEDLITSSIHEADQNYVFVDEIQNVKGFEEVINGFREDGNCSIFITGSNSYLLSGELATKLTGRYIEFEMFTLTFEEYEQMKAFYHVQISDNPMIELQNYILEGGFPRAVLIDNLEDKRRYTESVVQEIFEKDIRHRVKIRKRESFETARQYLINNFGSTTSISNLQRDLKKNGQTITRQTLARYIQALVDAKVLYECNRFDMKSRKSIAGEKKYYLSDLSFYFALNTDNRINYEPVLENIVYLYARSMDSRVSVGRIGKLECDFIMRDTSMNYAYVQVAYTIAQGRETEDRKYRPLEMIRDNYPKYIATTDYLLQKRNGIQHVNLMDFMKAEKIF</sequence>
<dbReference type="PANTHER" id="PTHR33295">
    <property type="entry name" value="ATPASE"/>
    <property type="match status" value="1"/>
</dbReference>
<dbReference type="Gene3D" id="3.40.50.300">
    <property type="entry name" value="P-loop containing nucleotide triphosphate hydrolases"/>
    <property type="match status" value="1"/>
</dbReference>
<dbReference type="InterPro" id="IPR025420">
    <property type="entry name" value="DUF4143"/>
</dbReference>
<evidence type="ECO:0000313" key="3">
    <source>
        <dbReference type="EMBL" id="MST81466.1"/>
    </source>
</evidence>
<dbReference type="InterPro" id="IPR041682">
    <property type="entry name" value="AAA_14"/>
</dbReference>
<evidence type="ECO:0000313" key="4">
    <source>
        <dbReference type="Proteomes" id="UP000466864"/>
    </source>
</evidence>
<dbReference type="Proteomes" id="UP000466864">
    <property type="component" value="Unassembled WGS sequence"/>
</dbReference>
<name>A0A7X2P798_9FIRM</name>
<evidence type="ECO:0000259" key="2">
    <source>
        <dbReference type="Pfam" id="PF13635"/>
    </source>
</evidence>
<dbReference type="PANTHER" id="PTHR33295:SF18">
    <property type="entry name" value="AAA+ ATPASE DOMAIN-CONTAINING PROTEIN"/>
    <property type="match status" value="1"/>
</dbReference>
<comment type="caution">
    <text evidence="3">The sequence shown here is derived from an EMBL/GenBank/DDBJ whole genome shotgun (WGS) entry which is preliminary data.</text>
</comment>
<dbReference type="Pfam" id="PF13173">
    <property type="entry name" value="AAA_14"/>
    <property type="match status" value="1"/>
</dbReference>
<dbReference type="EMBL" id="VUMV01000002">
    <property type="protein sequence ID" value="MST81466.1"/>
    <property type="molecule type" value="Genomic_DNA"/>
</dbReference>
<gene>
    <name evidence="3" type="ORF">FYJ60_03950</name>
</gene>
<dbReference type="InterPro" id="IPR027417">
    <property type="entry name" value="P-loop_NTPase"/>
</dbReference>
<feature type="domain" description="AAA" evidence="1">
    <location>
        <begin position="25"/>
        <end position="153"/>
    </location>
</feature>
<dbReference type="AlphaFoldDB" id="A0A7X2P798"/>
<dbReference type="GO" id="GO:0005524">
    <property type="term" value="F:ATP binding"/>
    <property type="evidence" value="ECO:0007669"/>
    <property type="project" value="UniProtKB-KW"/>
</dbReference>
<evidence type="ECO:0000259" key="1">
    <source>
        <dbReference type="Pfam" id="PF13173"/>
    </source>
</evidence>
<feature type="domain" description="DUF4143" evidence="2">
    <location>
        <begin position="206"/>
        <end position="355"/>
    </location>
</feature>
<dbReference type="SUPFAM" id="SSF52540">
    <property type="entry name" value="P-loop containing nucleoside triphosphate hydrolases"/>
    <property type="match status" value="1"/>
</dbReference>
<keyword evidence="3" id="KW-0067">ATP-binding</keyword>
<proteinExistence type="predicted"/>
<dbReference type="Pfam" id="PF13635">
    <property type="entry name" value="DUF4143"/>
    <property type="match status" value="1"/>
</dbReference>
<reference evidence="3 4" key="1">
    <citation type="submission" date="2019-08" db="EMBL/GenBank/DDBJ databases">
        <title>In-depth cultivation of the pig gut microbiome towards novel bacterial diversity and tailored functional studies.</title>
        <authorList>
            <person name="Wylensek D."/>
            <person name="Hitch T.C.A."/>
            <person name="Clavel T."/>
        </authorList>
    </citation>
    <scope>NUCLEOTIDE SEQUENCE [LARGE SCALE GENOMIC DNA]</scope>
    <source>
        <strain evidence="3 4">Oil+RF-744-WCA-WT-13</strain>
    </source>
</reference>
<organism evidence="3 4">
    <name type="scientific">Bilifractor porci</name>
    <dbReference type="NCBI Taxonomy" id="2606636"/>
    <lineage>
        <taxon>Bacteria</taxon>
        <taxon>Bacillati</taxon>
        <taxon>Bacillota</taxon>
        <taxon>Clostridia</taxon>
        <taxon>Lachnospirales</taxon>
        <taxon>Lachnospiraceae</taxon>
        <taxon>Bilifractor</taxon>
    </lineage>
</organism>
<accession>A0A7X2P798</accession>